<name>A0AAD2FHZ4_9STRA</name>
<evidence type="ECO:0000313" key="3">
    <source>
        <dbReference type="Proteomes" id="UP001295423"/>
    </source>
</evidence>
<organism evidence="2 3">
    <name type="scientific">Cylindrotheca closterium</name>
    <dbReference type="NCBI Taxonomy" id="2856"/>
    <lineage>
        <taxon>Eukaryota</taxon>
        <taxon>Sar</taxon>
        <taxon>Stramenopiles</taxon>
        <taxon>Ochrophyta</taxon>
        <taxon>Bacillariophyta</taxon>
        <taxon>Bacillariophyceae</taxon>
        <taxon>Bacillariophycidae</taxon>
        <taxon>Bacillariales</taxon>
        <taxon>Bacillariaceae</taxon>
        <taxon>Cylindrotheca</taxon>
    </lineage>
</organism>
<feature type="region of interest" description="Disordered" evidence="1">
    <location>
        <begin position="1"/>
        <end position="48"/>
    </location>
</feature>
<reference evidence="2" key="1">
    <citation type="submission" date="2023-08" db="EMBL/GenBank/DDBJ databases">
        <authorList>
            <person name="Audoor S."/>
            <person name="Bilcke G."/>
        </authorList>
    </citation>
    <scope>NUCLEOTIDE SEQUENCE</scope>
</reference>
<evidence type="ECO:0000256" key="1">
    <source>
        <dbReference type="SAM" id="MobiDB-lite"/>
    </source>
</evidence>
<sequence length="608" mass="69456">MNDDTGTTRTTTPPAPSPSPRTVQHHVVHQDDTSTEEEDSTGPTGMDLLDNDADAQAVHLSNDDMTLLRKLCLLGKEAALGLNLLTCAHLDTAPTPDTINDWFSAVVGDAFHVMDQAKVPMQHEAKKTYFVALRDVILQFDPDQLKEVKSAVKEKDGKTDNEIDTDIYFNLAFWKACVRRRILPPRLLYQRIRAVFVSFGNMIDSRSKKPLFKLAWKKANNILKEVLLGYYSDPPGYSFYSTKYNKRGEPMVNAYGFDILCCRRGTNDVENTHKLLLTIFGTWHIGIEMSDCLLRERRHHHNQRCSELCRLGFPRIGHFDTWKIDAQQNLVLANHGVLLHPNWVNSSNFKNTPETFGTITLHDAELADALSNIPIDKNVRLTHDMQYLCRVMGTKLPLLPIHTVAERQLFSQLVLLDTFDARKMALEWVKSVDGVNIYPKLPVHLQNYRVTFNRNARTRQAFADAQESREILAALNEALCPEIEGVDGTDVQDTPQQLDTYTRQWPPICPPPPLLLPLAPSAMQLRNIHVGCVLIDKTPEVSTIYLNRKRRRRERGPDARPRPRRRCMVCKEKGETAYKYYRHCVTMLLSYEVVAMIDGRQYCNQTYS</sequence>
<keyword evidence="3" id="KW-1185">Reference proteome</keyword>
<dbReference type="Proteomes" id="UP001295423">
    <property type="component" value="Unassembled WGS sequence"/>
</dbReference>
<evidence type="ECO:0000313" key="2">
    <source>
        <dbReference type="EMBL" id="CAJ1940490.1"/>
    </source>
</evidence>
<comment type="caution">
    <text evidence="2">The sequence shown here is derived from an EMBL/GenBank/DDBJ whole genome shotgun (WGS) entry which is preliminary data.</text>
</comment>
<protein>
    <submittedName>
        <fullName evidence="2">Uncharacterized protein</fullName>
    </submittedName>
</protein>
<proteinExistence type="predicted"/>
<dbReference type="AlphaFoldDB" id="A0AAD2FHZ4"/>
<accession>A0AAD2FHZ4</accession>
<feature type="compositionally biased region" description="Low complexity" evidence="1">
    <location>
        <begin position="1"/>
        <end position="12"/>
    </location>
</feature>
<dbReference type="EMBL" id="CAKOGP040000892">
    <property type="protein sequence ID" value="CAJ1940490.1"/>
    <property type="molecule type" value="Genomic_DNA"/>
</dbReference>
<gene>
    <name evidence="2" type="ORF">CYCCA115_LOCUS7067</name>
</gene>